<accession>A0A2P6FEC3</accession>
<gene>
    <name evidence="2" type="ORF">SMSRO_SF016350</name>
</gene>
<feature type="transmembrane region" description="Helical" evidence="1">
    <location>
        <begin position="33"/>
        <end position="52"/>
    </location>
</feature>
<dbReference type="EMBL" id="JTLV02000001">
    <property type="protein sequence ID" value="PQM31782.1"/>
    <property type="molecule type" value="Genomic_DNA"/>
</dbReference>
<feature type="transmembrane region" description="Helical" evidence="1">
    <location>
        <begin position="64"/>
        <end position="85"/>
    </location>
</feature>
<organism evidence="2 3">
    <name type="scientific">Spiroplasma poulsonii</name>
    <dbReference type="NCBI Taxonomy" id="2138"/>
    <lineage>
        <taxon>Bacteria</taxon>
        <taxon>Bacillati</taxon>
        <taxon>Mycoplasmatota</taxon>
        <taxon>Mollicutes</taxon>
        <taxon>Entomoplasmatales</taxon>
        <taxon>Spiroplasmataceae</taxon>
        <taxon>Spiroplasma</taxon>
    </lineage>
</organism>
<keyword evidence="1" id="KW-0472">Membrane</keyword>
<dbReference type="Proteomes" id="UP000031565">
    <property type="component" value="Unassembled WGS sequence"/>
</dbReference>
<dbReference type="OrthoDB" id="389319at2"/>
<evidence type="ECO:0000256" key="1">
    <source>
        <dbReference type="SAM" id="Phobius"/>
    </source>
</evidence>
<keyword evidence="3" id="KW-1185">Reference proteome</keyword>
<dbReference type="RefSeq" id="WP_040093758.1">
    <property type="nucleotide sequence ID" value="NZ_CM020866.1"/>
</dbReference>
<reference evidence="2 3" key="1">
    <citation type="journal article" date="2015" name="MBio">
        <title>Genome sequence of the Drosophila melanogaster male-killing Spiroplasma strain MSRO endosymbiont.</title>
        <authorList>
            <person name="Paredes J.C."/>
            <person name="Herren J.K."/>
            <person name="Schupfer F."/>
            <person name="Marin R."/>
            <person name="Claverol S."/>
            <person name="Kuo C.H."/>
            <person name="Lemaitre B."/>
            <person name="Beven L."/>
        </authorList>
    </citation>
    <scope>NUCLEOTIDE SEQUENCE [LARGE SCALE GENOMIC DNA]</scope>
    <source>
        <strain evidence="2 3">MSRO</strain>
    </source>
</reference>
<keyword evidence="1" id="KW-0812">Transmembrane</keyword>
<keyword evidence="1" id="KW-1133">Transmembrane helix</keyword>
<name>A0A2P6FEC3_9MOLU</name>
<sequence length="166" mass="19763">MNHKIQFNLKPLFSKLNKTNNLLFKTIFTNPRTYMFVFLFSVILSAICSWFWNTYSYYAVLPPVLISFLSVSVFTSSFYLGIYLLEWRKKNFLKRIKLINLTEYNVIFVIFLLNLTLSIMSILLNIALYNLYALIPIFGFRMALLSNIKPFIWVLYFFGIILFTFF</sequence>
<evidence type="ECO:0000313" key="2">
    <source>
        <dbReference type="EMBL" id="PQM31782.1"/>
    </source>
</evidence>
<comment type="caution">
    <text evidence="2">The sequence shown here is derived from an EMBL/GenBank/DDBJ whole genome shotgun (WGS) entry which is preliminary data.</text>
</comment>
<evidence type="ECO:0000313" key="3">
    <source>
        <dbReference type="Proteomes" id="UP000031565"/>
    </source>
</evidence>
<feature type="transmembrane region" description="Helical" evidence="1">
    <location>
        <begin position="148"/>
        <end position="165"/>
    </location>
</feature>
<proteinExistence type="predicted"/>
<dbReference type="AlphaFoldDB" id="A0A2P6FEC3"/>
<feature type="transmembrane region" description="Helical" evidence="1">
    <location>
        <begin position="106"/>
        <end position="128"/>
    </location>
</feature>
<protein>
    <submittedName>
        <fullName evidence="2">Uncharacterized protein</fullName>
    </submittedName>
</protein>